<name>A0A286UD91_9AGAM</name>
<keyword evidence="3" id="KW-1185">Reference proteome</keyword>
<proteinExistence type="predicted"/>
<comment type="caution">
    <text evidence="2">The sequence shown here is derived from an EMBL/GenBank/DDBJ whole genome shotgun (WGS) entry which is preliminary data.</text>
</comment>
<feature type="compositionally biased region" description="Basic and acidic residues" evidence="1">
    <location>
        <begin position="18"/>
        <end position="30"/>
    </location>
</feature>
<protein>
    <submittedName>
        <fullName evidence="2">Uncharacterized protein</fullName>
    </submittedName>
</protein>
<accession>A0A286UD91</accession>
<evidence type="ECO:0000313" key="2">
    <source>
        <dbReference type="EMBL" id="PAV17494.1"/>
    </source>
</evidence>
<dbReference type="InParanoid" id="A0A286UD91"/>
<evidence type="ECO:0000256" key="1">
    <source>
        <dbReference type="SAM" id="MobiDB-lite"/>
    </source>
</evidence>
<feature type="compositionally biased region" description="Low complexity" evidence="1">
    <location>
        <begin position="1"/>
        <end position="15"/>
    </location>
</feature>
<evidence type="ECO:0000313" key="3">
    <source>
        <dbReference type="Proteomes" id="UP000217199"/>
    </source>
</evidence>
<sequence length="67" mass="7006">MSSKQPSNTSKSSASVTDKARHTGSNEEKAGSGGAVGMLELEVPLKQILVDPSLLIYIYELSNGLGL</sequence>
<feature type="region of interest" description="Disordered" evidence="1">
    <location>
        <begin position="1"/>
        <end position="35"/>
    </location>
</feature>
<dbReference type="EMBL" id="NBII01000007">
    <property type="protein sequence ID" value="PAV17494.1"/>
    <property type="molecule type" value="Genomic_DNA"/>
</dbReference>
<dbReference type="Proteomes" id="UP000217199">
    <property type="component" value="Unassembled WGS sequence"/>
</dbReference>
<gene>
    <name evidence="2" type="ORF">PNOK_0755800</name>
</gene>
<organism evidence="2 3">
    <name type="scientific">Pyrrhoderma noxium</name>
    <dbReference type="NCBI Taxonomy" id="2282107"/>
    <lineage>
        <taxon>Eukaryota</taxon>
        <taxon>Fungi</taxon>
        <taxon>Dikarya</taxon>
        <taxon>Basidiomycota</taxon>
        <taxon>Agaricomycotina</taxon>
        <taxon>Agaricomycetes</taxon>
        <taxon>Hymenochaetales</taxon>
        <taxon>Hymenochaetaceae</taxon>
        <taxon>Pyrrhoderma</taxon>
    </lineage>
</organism>
<reference evidence="2 3" key="1">
    <citation type="journal article" date="2017" name="Mol. Ecol.">
        <title>Comparative and population genomic landscape of Phellinus noxius: A hypervariable fungus causing root rot in trees.</title>
        <authorList>
            <person name="Chung C.L."/>
            <person name="Lee T.J."/>
            <person name="Akiba M."/>
            <person name="Lee H.H."/>
            <person name="Kuo T.H."/>
            <person name="Liu D."/>
            <person name="Ke H.M."/>
            <person name="Yokoi T."/>
            <person name="Roa M.B."/>
            <person name="Lu M.J."/>
            <person name="Chang Y.Y."/>
            <person name="Ann P.J."/>
            <person name="Tsai J.N."/>
            <person name="Chen C.Y."/>
            <person name="Tzean S.S."/>
            <person name="Ota Y."/>
            <person name="Hattori T."/>
            <person name="Sahashi N."/>
            <person name="Liou R.F."/>
            <person name="Kikuchi T."/>
            <person name="Tsai I.J."/>
        </authorList>
    </citation>
    <scope>NUCLEOTIDE SEQUENCE [LARGE SCALE GENOMIC DNA]</scope>
    <source>
        <strain evidence="2 3">FFPRI411160</strain>
    </source>
</reference>
<dbReference type="AlphaFoldDB" id="A0A286UD91"/>